<gene>
    <name evidence="2" type="ORF">AVDCRST_MAG38-1039</name>
</gene>
<reference evidence="2" key="1">
    <citation type="submission" date="2020-02" db="EMBL/GenBank/DDBJ databases">
        <authorList>
            <person name="Meier V. D."/>
        </authorList>
    </citation>
    <scope>NUCLEOTIDE SEQUENCE</scope>
    <source>
        <strain evidence="2">AVDCRST_MAG38</strain>
    </source>
</reference>
<feature type="region of interest" description="Disordered" evidence="1">
    <location>
        <begin position="125"/>
        <end position="310"/>
    </location>
</feature>
<feature type="compositionally biased region" description="Basic and acidic residues" evidence="1">
    <location>
        <begin position="48"/>
        <end position="66"/>
    </location>
</feature>
<feature type="compositionally biased region" description="Basic and acidic residues" evidence="1">
    <location>
        <begin position="194"/>
        <end position="221"/>
    </location>
</feature>
<organism evidence="2">
    <name type="scientific">uncultured Solirubrobacteraceae bacterium</name>
    <dbReference type="NCBI Taxonomy" id="1162706"/>
    <lineage>
        <taxon>Bacteria</taxon>
        <taxon>Bacillati</taxon>
        <taxon>Actinomycetota</taxon>
        <taxon>Thermoleophilia</taxon>
        <taxon>Solirubrobacterales</taxon>
        <taxon>Solirubrobacteraceae</taxon>
        <taxon>environmental samples</taxon>
    </lineage>
</organism>
<dbReference type="EC" id="2.7.7.7" evidence="2"/>
<feature type="non-terminal residue" evidence="2">
    <location>
        <position position="310"/>
    </location>
</feature>
<name>A0A6J4R9Z8_9ACTN</name>
<protein>
    <submittedName>
        <fullName evidence="2">DNA polymerase III alpha subunit</fullName>
        <ecNumber evidence="2">2.7.7.7</ecNumber>
    </submittedName>
</protein>
<sequence length="310" mass="34174">DSQSPSRRPRRPCRPPDRRPGAGLHPRDRRSVDPDDRGPPLPRARCPPHADRRPVQHDERPRDLRPLRVRPPCPARAGRRDAGGVQPSRRLAHLPAVGRHLQAQLQEVPHGLPLDPRVLAVERGQPLQPADRPPARPCGRLLQRGARGLPRLPHRRRRRARPAGLRAVDQDLPPPRPRAEAVGAAQLLRRQPPARHDRSPHAQGDSRRSAVAHRDGWDRPPGHVVAVRRAPRGTRDQARALAGQATAGGPRLPVPLVGRAARIALGFRPDRLQRPAAARAQRRRAPPREAADQAAADPQDRQVPAPAPGL</sequence>
<feature type="non-terminal residue" evidence="2">
    <location>
        <position position="1"/>
    </location>
</feature>
<dbReference type="AlphaFoldDB" id="A0A6J4R9Z8"/>
<evidence type="ECO:0000256" key="1">
    <source>
        <dbReference type="SAM" id="MobiDB-lite"/>
    </source>
</evidence>
<feature type="compositionally biased region" description="Basic residues" evidence="1">
    <location>
        <begin position="152"/>
        <end position="161"/>
    </location>
</feature>
<proteinExistence type="predicted"/>
<keyword evidence="2" id="KW-0548">Nucleotidyltransferase</keyword>
<feature type="compositionally biased region" description="Basic and acidic residues" evidence="1">
    <location>
        <begin position="14"/>
        <end position="38"/>
    </location>
</feature>
<evidence type="ECO:0000313" key="2">
    <source>
        <dbReference type="EMBL" id="CAA9468376.1"/>
    </source>
</evidence>
<feature type="region of interest" description="Disordered" evidence="1">
    <location>
        <begin position="1"/>
        <end position="91"/>
    </location>
</feature>
<dbReference type="EMBL" id="CADCVJ010000068">
    <property type="protein sequence ID" value="CAA9468376.1"/>
    <property type="molecule type" value="Genomic_DNA"/>
</dbReference>
<feature type="compositionally biased region" description="Low complexity" evidence="1">
    <location>
        <begin position="292"/>
        <end position="304"/>
    </location>
</feature>
<accession>A0A6J4R9Z8</accession>
<keyword evidence="2" id="KW-0808">Transferase</keyword>
<dbReference type="GO" id="GO:0003887">
    <property type="term" value="F:DNA-directed DNA polymerase activity"/>
    <property type="evidence" value="ECO:0007669"/>
    <property type="project" value="UniProtKB-EC"/>
</dbReference>